<dbReference type="InterPro" id="IPR029787">
    <property type="entry name" value="Nucleotide_cyclase"/>
</dbReference>
<name>A0A3B0ZLE3_9ZZZZ</name>
<gene>
    <name evidence="4" type="ORF">MNBD_GAMMA18-2282</name>
</gene>
<evidence type="ECO:0000313" key="4">
    <source>
        <dbReference type="EMBL" id="VAW89960.1"/>
    </source>
</evidence>
<dbReference type="Pfam" id="PF07793">
    <property type="entry name" value="DUF1631"/>
    <property type="match status" value="2"/>
</dbReference>
<dbReference type="InterPro" id="IPR012434">
    <property type="entry name" value="DUF1631"/>
</dbReference>
<dbReference type="Pfam" id="PF00990">
    <property type="entry name" value="GGDEF"/>
    <property type="match status" value="1"/>
</dbReference>
<dbReference type="PROSITE" id="PS50883">
    <property type="entry name" value="EAL"/>
    <property type="match status" value="1"/>
</dbReference>
<dbReference type="CDD" id="cd01948">
    <property type="entry name" value="EAL"/>
    <property type="match status" value="1"/>
</dbReference>
<dbReference type="PANTHER" id="PTHR33121:SF23">
    <property type="entry name" value="CYCLIC DI-GMP PHOSPHODIESTERASE PDEB"/>
    <property type="match status" value="1"/>
</dbReference>
<feature type="region of interest" description="Disordered" evidence="1">
    <location>
        <begin position="341"/>
        <end position="369"/>
    </location>
</feature>
<proteinExistence type="predicted"/>
<feature type="compositionally biased region" description="Basic and acidic residues" evidence="1">
    <location>
        <begin position="358"/>
        <end position="369"/>
    </location>
</feature>
<dbReference type="InterPro" id="IPR000160">
    <property type="entry name" value="GGDEF_dom"/>
</dbReference>
<dbReference type="InterPro" id="IPR050706">
    <property type="entry name" value="Cyclic-di-GMP_PDE-like"/>
</dbReference>
<dbReference type="SUPFAM" id="SSF141868">
    <property type="entry name" value="EAL domain-like"/>
    <property type="match status" value="1"/>
</dbReference>
<evidence type="ECO:0000259" key="2">
    <source>
        <dbReference type="PROSITE" id="PS50883"/>
    </source>
</evidence>
<reference evidence="4" key="1">
    <citation type="submission" date="2018-06" db="EMBL/GenBank/DDBJ databases">
        <authorList>
            <person name="Zhirakovskaya E."/>
        </authorList>
    </citation>
    <scope>NUCLEOTIDE SEQUENCE</scope>
</reference>
<dbReference type="InterPro" id="IPR001633">
    <property type="entry name" value="EAL_dom"/>
</dbReference>
<protein>
    <submittedName>
        <fullName evidence="4">Diguanylate cyclase/phosphodiesterase (GGDEF &amp; EAL domains) with PAS/PAC sensor(S)</fullName>
    </submittedName>
</protein>
<dbReference type="NCBIfam" id="TIGR00254">
    <property type="entry name" value="GGDEF"/>
    <property type="match status" value="1"/>
</dbReference>
<dbReference type="EMBL" id="UOFP01000300">
    <property type="protein sequence ID" value="VAW89960.1"/>
    <property type="molecule type" value="Genomic_DNA"/>
</dbReference>
<dbReference type="InterPro" id="IPR043128">
    <property type="entry name" value="Rev_trsase/Diguanyl_cyclase"/>
</dbReference>
<dbReference type="SMART" id="SM00052">
    <property type="entry name" value="EAL"/>
    <property type="match status" value="1"/>
</dbReference>
<dbReference type="Gene3D" id="3.20.20.450">
    <property type="entry name" value="EAL domain"/>
    <property type="match status" value="1"/>
</dbReference>
<feature type="domain" description="GGDEF" evidence="3">
    <location>
        <begin position="729"/>
        <end position="862"/>
    </location>
</feature>
<dbReference type="AlphaFoldDB" id="A0A3B0ZLE3"/>
<organism evidence="4">
    <name type="scientific">hydrothermal vent metagenome</name>
    <dbReference type="NCBI Taxonomy" id="652676"/>
    <lineage>
        <taxon>unclassified sequences</taxon>
        <taxon>metagenomes</taxon>
        <taxon>ecological metagenomes</taxon>
    </lineage>
</organism>
<dbReference type="InterPro" id="IPR035919">
    <property type="entry name" value="EAL_sf"/>
</dbReference>
<dbReference type="PANTHER" id="PTHR33121">
    <property type="entry name" value="CYCLIC DI-GMP PHOSPHODIESTERASE PDEF"/>
    <property type="match status" value="1"/>
</dbReference>
<sequence length="1124" mass="127592">MTIVQSEKSRRAHTRYTLKLPATITSTLIPRQEVEIYDFCIGGMYLVVNQESLAPTPVGRSEVISIDFTLPDNPTNSHHFQARVIRSARHNLGVSFLNPNKTTLQSVLNYATNQQQAITPVSSNTITRNNIDNGYAEIITLVIKNIRRVVDTYLLKQEAALLKLAKQSKNMIQQNGYFSTVDRFNDLAFKKSLLARLEKSLLEKPAQPPTQTPSVERLEVTKDLSLVEDDELNDWIAHADIANKTESYHHEELVGIEQRLTQLFGYAISHSNNPLGPESISSAYQEALKSLNLDSDIYLVCCRIFRDTLASGMGEIYQQVNQQLIKIGLQAEISYEIKKPTETNRRKKSSDTNVATSTKRESEQQVSESKELYDLISTLQSRHQTPHAAQTNRPHYSSQELIEKLANLSSSQGTNSQTATNEKVQNSVTLQLLQEIENRHEGKTLSADEMRIMETTGNLYNEMYQDNLITHGAKQWLGKLELPMLDEALQDDSILHNPNHLTRRFINKLAQLEHYNNHELDNLKGTLRKKIETMLQQLSQQRKMEPSLLQPLLEKVESLLEVQDKAYQHNLNEVIDTCNDHTTLPALKLNNLSRQKKEIDKDQFKEWRKRIRRMKKGDWILFDADESNAKRLRLVWISEAFTDYVFVNLKGQMQGSIKVDTLALHLSCGAAMVLNNADDSAFDRAQYRMLQKLNKQLLHETTHDALTGLLNRREFEKNLKNLQASQQEPQDILCYYDLDYFDVINNSFGFEAGDKLLIDVANIFKETLDDRGLLARVGGNEFALLLRNTTTDDALTITEQFKTTIKHYQFVHEEGKSAVSFSSGIVPINLQQHEATRLLQTAEAACRLAKGKGVSQLHIIQVDDSDLKKSNQVIYWASKIDDKLNSNALMLRYQPIVPVADKTLRPHAEILLGITDQTGSLVSPEHFILAAERYRRMPEIDRWVISNVFKFFKQHPSLLEKLGGIAINLSGLSINDNNIIPFIMDQLKASQLPTSRICFEITETAGIDNLSSAAEFIKEIKQSGVSFSLDDFGTGMSSYAYLKNLPVDYIKIDGSFIRDIARNKSDHAMVKSVTEIGHFMGKKIIAECVEDKTCLEILQQIGVDYGQGYAIQRPQLIDSLHTKI</sequence>
<dbReference type="GO" id="GO:0071111">
    <property type="term" value="F:cyclic-guanylate-specific phosphodiesterase activity"/>
    <property type="evidence" value="ECO:0007669"/>
    <property type="project" value="InterPro"/>
</dbReference>
<dbReference type="Gene3D" id="2.40.10.220">
    <property type="entry name" value="predicted glycosyltransferase like domains"/>
    <property type="match status" value="1"/>
</dbReference>
<dbReference type="SUPFAM" id="SSF55073">
    <property type="entry name" value="Nucleotide cyclase"/>
    <property type="match status" value="1"/>
</dbReference>
<dbReference type="Gene3D" id="3.30.70.270">
    <property type="match status" value="1"/>
</dbReference>
<dbReference type="SUPFAM" id="SSF141371">
    <property type="entry name" value="PilZ domain-like"/>
    <property type="match status" value="1"/>
</dbReference>
<dbReference type="PROSITE" id="PS50887">
    <property type="entry name" value="GGDEF"/>
    <property type="match status" value="1"/>
</dbReference>
<evidence type="ECO:0000256" key="1">
    <source>
        <dbReference type="SAM" id="MobiDB-lite"/>
    </source>
</evidence>
<feature type="domain" description="EAL" evidence="2">
    <location>
        <begin position="873"/>
        <end position="1124"/>
    </location>
</feature>
<dbReference type="SMART" id="SM00267">
    <property type="entry name" value="GGDEF"/>
    <property type="match status" value="1"/>
</dbReference>
<dbReference type="CDD" id="cd01949">
    <property type="entry name" value="GGDEF"/>
    <property type="match status" value="1"/>
</dbReference>
<dbReference type="Pfam" id="PF00563">
    <property type="entry name" value="EAL"/>
    <property type="match status" value="1"/>
</dbReference>
<accession>A0A3B0ZLE3</accession>
<evidence type="ECO:0000259" key="3">
    <source>
        <dbReference type="PROSITE" id="PS50887"/>
    </source>
</evidence>